<keyword evidence="1" id="KW-0812">Transmembrane</keyword>
<comment type="caution">
    <text evidence="3">The sequence shown here is derived from an EMBL/GenBank/DDBJ whole genome shotgun (WGS) entry which is preliminary data.</text>
</comment>
<protein>
    <submittedName>
        <fullName evidence="3">DUF3857 domain-containing transglutaminase family protein</fullName>
    </submittedName>
</protein>
<dbReference type="InterPro" id="IPR038765">
    <property type="entry name" value="Papain-like_cys_pep_sf"/>
</dbReference>
<reference evidence="3" key="1">
    <citation type="journal article" date="2021" name="Microorganisms">
        <title>Phylogenomic Reconstruction and Metabolic Potential of the Genus Aminobacter.</title>
        <authorList>
            <person name="Artuso I."/>
            <person name="Turrini P."/>
            <person name="Pirolo M."/>
            <person name="Lugli G.A."/>
            <person name="Ventura M."/>
            <person name="Visca P."/>
        </authorList>
    </citation>
    <scope>NUCLEOTIDE SEQUENCE</scope>
    <source>
        <strain evidence="3">LMG 26462</strain>
    </source>
</reference>
<gene>
    <name evidence="3" type="ORF">J1C56_18795</name>
</gene>
<keyword evidence="1" id="KW-1133">Transmembrane helix</keyword>
<organism evidence="3 4">
    <name type="scientific">Aminobacter anthyllidis</name>
    <dbReference type="NCBI Taxonomy" id="1035067"/>
    <lineage>
        <taxon>Bacteria</taxon>
        <taxon>Pseudomonadati</taxon>
        <taxon>Pseudomonadota</taxon>
        <taxon>Alphaproteobacteria</taxon>
        <taxon>Hyphomicrobiales</taxon>
        <taxon>Phyllobacteriaceae</taxon>
        <taxon>Aminobacter</taxon>
    </lineage>
</organism>
<feature type="transmembrane region" description="Helical" evidence="1">
    <location>
        <begin position="782"/>
        <end position="803"/>
    </location>
</feature>
<sequence length="843" mass="94183">MVLHPQLANAGSDVGKGPVESWVTEVDIPTADPNRADHIRNGISSLLSDWQVMYRPGGYVEYERDAYQVVDRPGLEQAATINLNFDPARHSVKLNHLRVIRDGVVQDRLVETTFDIYRQERDSVRGVFDGWLTARIDVRDVRVGDIIDYATTTDRREIVGKDLFYYYVAAGWDKPVGLMRREIIWPTSRPLHLKQQRTSIKPKVSNVAGHTRYLWEIFNPEPVKVEENLPASFVPWGHVLVSSTTNWREVADAVAASYQPVSTFPPAFTAKLDAIAARHSDPRERMIEALRIVQDEVRYISLSIGAGSYLPRDPATVIASGFGDCKDKALLLASALTYLGVKAEVALADLDGGYGLTSFLPTLRAFDHAIVRAEISSRVFWLDGTDYLQGGRGDRLVEPDYGYVLPLSSSKGELEKMRAAEPLEPTTAVAEEISFPAQAGDPLTLKTVTTYRGVDADTMRRKLAGQSLQQFADSYLKYYDQQYPGIRSVAALKPVDDRDSNVITLSEAYELSPEALAAKDLAKNFPLRADLDDASLPKPAKFGRTGPVWIGSPTYRRHSVTVKNLKAEFSAEQAKNVMTPYLILLTGWSSTPSEFTINWDLKKLGSEVPASAVSEYLASVDEIFENTRWSYDFTHEGTKAEEVSTSETDYQGIALAAWLLAMLATCVVEQRTFKPRPGQLYWPISPRKFVVMTVLTGGLYGILWGWRVFRQQKVAYGARYWSFLRGVFLSFFAVQIFLRVNRDLGARQVATWLGVVAGLLLLGSEVYTFAIEPPEAVWANGLRIFGGLAISALAPLPLVVAINRINEGNSEYLVRNSRFTDWDRAWMVVGAFFTVVLAYYHLQ</sequence>
<keyword evidence="1" id="KW-0472">Membrane</keyword>
<dbReference type="Gene3D" id="2.60.40.3140">
    <property type="match status" value="1"/>
</dbReference>
<dbReference type="Proteomes" id="UP001138921">
    <property type="component" value="Unassembled WGS sequence"/>
</dbReference>
<reference evidence="3" key="2">
    <citation type="submission" date="2021-03" db="EMBL/GenBank/DDBJ databases">
        <authorList>
            <person name="Artuso I."/>
            <person name="Turrini P."/>
            <person name="Pirolo M."/>
            <person name="Lugli G.A."/>
            <person name="Ventura M."/>
            <person name="Visca P."/>
        </authorList>
    </citation>
    <scope>NUCLEOTIDE SEQUENCE</scope>
    <source>
        <strain evidence="3">LMG 26462</strain>
    </source>
</reference>
<feature type="transmembrane region" description="Helical" evidence="1">
    <location>
        <begin position="824"/>
        <end position="842"/>
    </location>
</feature>
<evidence type="ECO:0000259" key="2">
    <source>
        <dbReference type="Pfam" id="PF12969"/>
    </source>
</evidence>
<dbReference type="EMBL" id="JAFLWW010000005">
    <property type="protein sequence ID" value="MBT1157645.1"/>
    <property type="molecule type" value="Genomic_DNA"/>
</dbReference>
<feature type="transmembrane region" description="Helical" evidence="1">
    <location>
        <begin position="689"/>
        <end position="706"/>
    </location>
</feature>
<feature type="domain" description="DUF3857" evidence="2">
    <location>
        <begin position="57"/>
        <end position="223"/>
    </location>
</feature>
<dbReference type="Gene3D" id="3.10.620.30">
    <property type="match status" value="1"/>
</dbReference>
<evidence type="ECO:0000313" key="4">
    <source>
        <dbReference type="Proteomes" id="UP001138921"/>
    </source>
</evidence>
<proteinExistence type="predicted"/>
<dbReference type="InterPro" id="IPR024618">
    <property type="entry name" value="DUF3857"/>
</dbReference>
<name>A0A9X1AD00_9HYPH</name>
<evidence type="ECO:0000256" key="1">
    <source>
        <dbReference type="SAM" id="Phobius"/>
    </source>
</evidence>
<feature type="transmembrane region" description="Helical" evidence="1">
    <location>
        <begin position="750"/>
        <end position="770"/>
    </location>
</feature>
<accession>A0A9X1AD00</accession>
<dbReference type="AlphaFoldDB" id="A0A9X1AD00"/>
<dbReference type="SUPFAM" id="SSF54001">
    <property type="entry name" value="Cysteine proteinases"/>
    <property type="match status" value="1"/>
</dbReference>
<keyword evidence="4" id="KW-1185">Reference proteome</keyword>
<feature type="transmembrane region" description="Helical" evidence="1">
    <location>
        <begin position="718"/>
        <end position="738"/>
    </location>
</feature>
<evidence type="ECO:0000313" key="3">
    <source>
        <dbReference type="EMBL" id="MBT1157645.1"/>
    </source>
</evidence>
<dbReference type="Pfam" id="PF12969">
    <property type="entry name" value="DUF3857"/>
    <property type="match status" value="1"/>
</dbReference>